<dbReference type="Proteomes" id="UP000298652">
    <property type="component" value="Chromosome 2"/>
</dbReference>
<sequence>MDREATPLSDLGICSQLASSSCSNPLTLDFAEDHESSCLTFVSVLTARARISSMFLHTCRLPMGIMLFLLAGEVRKFSINGD</sequence>
<dbReference type="EMBL" id="CM016553">
    <property type="protein sequence ID" value="TKW32021.1"/>
    <property type="molecule type" value="Genomic_DNA"/>
</dbReference>
<dbReference type="AlphaFoldDB" id="A0A4U6VQA6"/>
<evidence type="ECO:0000313" key="1">
    <source>
        <dbReference type="EMBL" id="TKW32021.1"/>
    </source>
</evidence>
<dbReference type="PROSITE" id="PS51257">
    <property type="entry name" value="PROKAR_LIPOPROTEIN"/>
    <property type="match status" value="1"/>
</dbReference>
<dbReference type="Gramene" id="TKW32021">
    <property type="protein sequence ID" value="TKW32021"/>
    <property type="gene ID" value="SEVIR_2G143500v2"/>
</dbReference>
<name>A0A4U6VQA6_SETVI</name>
<proteinExistence type="predicted"/>
<protein>
    <submittedName>
        <fullName evidence="1">Uncharacterized protein</fullName>
    </submittedName>
</protein>
<evidence type="ECO:0000313" key="2">
    <source>
        <dbReference type="Proteomes" id="UP000298652"/>
    </source>
</evidence>
<organism evidence="1 2">
    <name type="scientific">Setaria viridis</name>
    <name type="common">Green bristlegrass</name>
    <name type="synonym">Setaria italica subsp. viridis</name>
    <dbReference type="NCBI Taxonomy" id="4556"/>
    <lineage>
        <taxon>Eukaryota</taxon>
        <taxon>Viridiplantae</taxon>
        <taxon>Streptophyta</taxon>
        <taxon>Embryophyta</taxon>
        <taxon>Tracheophyta</taxon>
        <taxon>Spermatophyta</taxon>
        <taxon>Magnoliopsida</taxon>
        <taxon>Liliopsida</taxon>
        <taxon>Poales</taxon>
        <taxon>Poaceae</taxon>
        <taxon>PACMAD clade</taxon>
        <taxon>Panicoideae</taxon>
        <taxon>Panicodae</taxon>
        <taxon>Paniceae</taxon>
        <taxon>Cenchrinae</taxon>
        <taxon>Setaria</taxon>
    </lineage>
</organism>
<keyword evidence="2" id="KW-1185">Reference proteome</keyword>
<gene>
    <name evidence="1" type="ORF">SEVIR_2G143500v2</name>
</gene>
<accession>A0A4U6VQA6</accession>
<reference evidence="1" key="1">
    <citation type="submission" date="2019-03" db="EMBL/GenBank/DDBJ databases">
        <title>WGS assembly of Setaria viridis.</title>
        <authorList>
            <person name="Huang P."/>
            <person name="Jenkins J."/>
            <person name="Grimwood J."/>
            <person name="Barry K."/>
            <person name="Healey A."/>
            <person name="Mamidi S."/>
            <person name="Sreedasyam A."/>
            <person name="Shu S."/>
            <person name="Feldman M."/>
            <person name="Wu J."/>
            <person name="Yu Y."/>
            <person name="Chen C."/>
            <person name="Johnson J."/>
            <person name="Rokhsar D."/>
            <person name="Baxter I."/>
            <person name="Schmutz J."/>
            <person name="Brutnell T."/>
            <person name="Kellogg E."/>
        </authorList>
    </citation>
    <scope>NUCLEOTIDE SEQUENCE [LARGE SCALE GENOMIC DNA]</scope>
</reference>